<evidence type="ECO:0000313" key="4">
    <source>
        <dbReference type="Proteomes" id="UP001445076"/>
    </source>
</evidence>
<feature type="region of interest" description="Disordered" evidence="1">
    <location>
        <begin position="94"/>
        <end position="131"/>
    </location>
</feature>
<feature type="transmembrane region" description="Helical" evidence="2">
    <location>
        <begin position="46"/>
        <end position="70"/>
    </location>
</feature>
<organism evidence="3 4">
    <name type="scientific">Cherax quadricarinatus</name>
    <name type="common">Australian red claw crayfish</name>
    <dbReference type="NCBI Taxonomy" id="27406"/>
    <lineage>
        <taxon>Eukaryota</taxon>
        <taxon>Metazoa</taxon>
        <taxon>Ecdysozoa</taxon>
        <taxon>Arthropoda</taxon>
        <taxon>Crustacea</taxon>
        <taxon>Multicrustacea</taxon>
        <taxon>Malacostraca</taxon>
        <taxon>Eumalacostraca</taxon>
        <taxon>Eucarida</taxon>
        <taxon>Decapoda</taxon>
        <taxon>Pleocyemata</taxon>
        <taxon>Astacidea</taxon>
        <taxon>Parastacoidea</taxon>
        <taxon>Parastacidae</taxon>
        <taxon>Cherax</taxon>
    </lineage>
</organism>
<keyword evidence="2" id="KW-0812">Transmembrane</keyword>
<sequence>MNVTSEVSERLGGSQMTPGDPQVTSGDTVSDADRLAHESHVLDMTVWMMILCIFTFFFIIIVAVICMQWMERRRERRRKMRALSWTLTPSFTTRRPGGSGAGIGERNQTSVEGTPTGVVEGAHTGVGGRDGGVDMGGRVVTGVGGDAGETTTPTLSACY</sequence>
<dbReference type="EMBL" id="JARKIK010000061">
    <property type="protein sequence ID" value="KAK8731185.1"/>
    <property type="molecule type" value="Genomic_DNA"/>
</dbReference>
<keyword evidence="4" id="KW-1185">Reference proteome</keyword>
<keyword evidence="2" id="KW-0472">Membrane</keyword>
<feature type="region of interest" description="Disordered" evidence="1">
    <location>
        <begin position="1"/>
        <end position="30"/>
    </location>
</feature>
<dbReference type="AlphaFoldDB" id="A0AAW0WUM5"/>
<dbReference type="Proteomes" id="UP001445076">
    <property type="component" value="Unassembled WGS sequence"/>
</dbReference>
<feature type="non-terminal residue" evidence="3">
    <location>
        <position position="159"/>
    </location>
</feature>
<gene>
    <name evidence="3" type="ORF">OTU49_007472</name>
</gene>
<comment type="caution">
    <text evidence="3">The sequence shown here is derived from an EMBL/GenBank/DDBJ whole genome shotgun (WGS) entry which is preliminary data.</text>
</comment>
<proteinExistence type="predicted"/>
<name>A0AAW0WUM5_CHEQU</name>
<accession>A0AAW0WUM5</accession>
<evidence type="ECO:0000256" key="1">
    <source>
        <dbReference type="SAM" id="MobiDB-lite"/>
    </source>
</evidence>
<evidence type="ECO:0000256" key="2">
    <source>
        <dbReference type="SAM" id="Phobius"/>
    </source>
</evidence>
<protein>
    <submittedName>
        <fullName evidence="3">Uncharacterized protein</fullName>
    </submittedName>
</protein>
<reference evidence="3 4" key="1">
    <citation type="journal article" date="2024" name="BMC Genomics">
        <title>Genome assembly of redclaw crayfish (Cherax quadricarinatus) provides insights into its immune adaptation and hypoxia tolerance.</title>
        <authorList>
            <person name="Liu Z."/>
            <person name="Zheng J."/>
            <person name="Li H."/>
            <person name="Fang K."/>
            <person name="Wang S."/>
            <person name="He J."/>
            <person name="Zhou D."/>
            <person name="Weng S."/>
            <person name="Chi M."/>
            <person name="Gu Z."/>
            <person name="He J."/>
            <person name="Li F."/>
            <person name="Wang M."/>
        </authorList>
    </citation>
    <scope>NUCLEOTIDE SEQUENCE [LARGE SCALE GENOMIC DNA]</scope>
    <source>
        <strain evidence="3">ZL_2023a</strain>
    </source>
</reference>
<keyword evidence="2" id="KW-1133">Transmembrane helix</keyword>
<feature type="compositionally biased region" description="Polar residues" evidence="1">
    <location>
        <begin position="14"/>
        <end position="28"/>
    </location>
</feature>
<evidence type="ECO:0000313" key="3">
    <source>
        <dbReference type="EMBL" id="KAK8731185.1"/>
    </source>
</evidence>